<dbReference type="Proteomes" id="UP001597216">
    <property type="component" value="Unassembled WGS sequence"/>
</dbReference>
<protein>
    <recommendedName>
        <fullName evidence="8">tRNA-specific adenosine deaminase</fullName>
        <ecNumber evidence="8">3.5.4.33</ecNumber>
    </recommendedName>
</protein>
<dbReference type="InterPro" id="IPR016193">
    <property type="entry name" value="Cytidine_deaminase-like"/>
</dbReference>
<proteinExistence type="inferred from homology"/>
<dbReference type="PROSITE" id="PS00903">
    <property type="entry name" value="CYT_DCMP_DEAMINASES_1"/>
    <property type="match status" value="1"/>
</dbReference>
<evidence type="ECO:0000313" key="11">
    <source>
        <dbReference type="Proteomes" id="UP001597216"/>
    </source>
</evidence>
<comment type="subunit">
    <text evidence="2 8">Homodimer.</text>
</comment>
<comment type="catalytic activity">
    <reaction evidence="7 8">
        <text>adenosine(34) in tRNA + H2O + H(+) = inosine(34) in tRNA + NH4(+)</text>
        <dbReference type="Rhea" id="RHEA:43168"/>
        <dbReference type="Rhea" id="RHEA-COMP:10373"/>
        <dbReference type="Rhea" id="RHEA-COMP:10374"/>
        <dbReference type="ChEBI" id="CHEBI:15377"/>
        <dbReference type="ChEBI" id="CHEBI:15378"/>
        <dbReference type="ChEBI" id="CHEBI:28938"/>
        <dbReference type="ChEBI" id="CHEBI:74411"/>
        <dbReference type="ChEBI" id="CHEBI:82852"/>
        <dbReference type="EC" id="3.5.4.33"/>
    </reaction>
</comment>
<keyword evidence="5 8" id="KW-0378">Hydrolase</keyword>
<dbReference type="InterPro" id="IPR028883">
    <property type="entry name" value="tRNA_aden_deaminase"/>
</dbReference>
<evidence type="ECO:0000256" key="3">
    <source>
        <dbReference type="ARBA" id="ARBA00022694"/>
    </source>
</evidence>
<comment type="cofactor">
    <cofactor evidence="8">
        <name>Zn(2+)</name>
        <dbReference type="ChEBI" id="CHEBI:29105"/>
    </cofactor>
    <text evidence="8">Binds 1 zinc ion per subunit.</text>
</comment>
<reference evidence="11" key="1">
    <citation type="journal article" date="2019" name="Int. J. Syst. Evol. Microbiol.">
        <title>The Global Catalogue of Microorganisms (GCM) 10K type strain sequencing project: providing services to taxonomists for standard genome sequencing and annotation.</title>
        <authorList>
            <consortium name="The Broad Institute Genomics Platform"/>
            <consortium name="The Broad Institute Genome Sequencing Center for Infectious Disease"/>
            <person name="Wu L."/>
            <person name="Ma J."/>
        </authorList>
    </citation>
    <scope>NUCLEOTIDE SEQUENCE [LARGE SCALE GENOMIC DNA]</scope>
    <source>
        <strain evidence="11">CCUG 55074</strain>
    </source>
</reference>
<dbReference type="GO" id="GO:0052717">
    <property type="term" value="F:tRNA-specific adenosine-34 deaminase activity"/>
    <property type="evidence" value="ECO:0007669"/>
    <property type="project" value="UniProtKB-EC"/>
</dbReference>
<evidence type="ECO:0000313" key="10">
    <source>
        <dbReference type="EMBL" id="MFD1190872.1"/>
    </source>
</evidence>
<name>A0ABW3T4B6_9CAUL</name>
<comment type="caution">
    <text evidence="10">The sequence shown here is derived from an EMBL/GenBank/DDBJ whole genome shotgun (WGS) entry which is preliminary data.</text>
</comment>
<dbReference type="EC" id="3.5.4.33" evidence="8"/>
<feature type="active site" description="Proton donor" evidence="8">
    <location>
        <position position="50"/>
    </location>
</feature>
<dbReference type="SUPFAM" id="SSF53927">
    <property type="entry name" value="Cytidine deaminase-like"/>
    <property type="match status" value="1"/>
</dbReference>
<dbReference type="PANTHER" id="PTHR11079">
    <property type="entry name" value="CYTOSINE DEAMINASE FAMILY MEMBER"/>
    <property type="match status" value="1"/>
</dbReference>
<dbReference type="EMBL" id="JBHTLQ010000018">
    <property type="protein sequence ID" value="MFD1190872.1"/>
    <property type="molecule type" value="Genomic_DNA"/>
</dbReference>
<comment type="similarity">
    <text evidence="1">Belongs to the cytidine and deoxycytidylate deaminase family. ADAT2 subfamily.</text>
</comment>
<comment type="function">
    <text evidence="8">Catalyzes the deamination of adenosine to inosine at the wobble position 34 of tRNA(Arg2).</text>
</comment>
<keyword evidence="3 8" id="KW-0819">tRNA processing</keyword>
<feature type="binding site" evidence="8">
    <location>
        <position position="78"/>
    </location>
    <ligand>
        <name>Zn(2+)</name>
        <dbReference type="ChEBI" id="CHEBI:29105"/>
        <note>catalytic</note>
    </ligand>
</feature>
<evidence type="ECO:0000256" key="7">
    <source>
        <dbReference type="ARBA" id="ARBA00048045"/>
    </source>
</evidence>
<organism evidence="10 11">
    <name type="scientific">Phenylobacterium conjunctum</name>
    <dbReference type="NCBI Taxonomy" id="1298959"/>
    <lineage>
        <taxon>Bacteria</taxon>
        <taxon>Pseudomonadati</taxon>
        <taxon>Pseudomonadota</taxon>
        <taxon>Alphaproteobacteria</taxon>
        <taxon>Caulobacterales</taxon>
        <taxon>Caulobacteraceae</taxon>
        <taxon>Phenylobacterium</taxon>
    </lineage>
</organism>
<dbReference type="PANTHER" id="PTHR11079:SF202">
    <property type="entry name" value="TRNA-SPECIFIC ADENOSINE DEAMINASE"/>
    <property type="match status" value="1"/>
</dbReference>
<dbReference type="Gene3D" id="3.40.140.10">
    <property type="entry name" value="Cytidine Deaminase, domain 2"/>
    <property type="match status" value="1"/>
</dbReference>
<feature type="domain" description="CMP/dCMP-type deaminase" evidence="9">
    <location>
        <begin position="1"/>
        <end position="106"/>
    </location>
</feature>
<evidence type="ECO:0000256" key="8">
    <source>
        <dbReference type="HAMAP-Rule" id="MF_00972"/>
    </source>
</evidence>
<dbReference type="InterPro" id="IPR016192">
    <property type="entry name" value="APOBEC/CMP_deaminase_Zn-bd"/>
</dbReference>
<keyword evidence="6 8" id="KW-0862">Zinc</keyword>
<feature type="binding site" evidence="8">
    <location>
        <position position="48"/>
    </location>
    <ligand>
        <name>Zn(2+)</name>
        <dbReference type="ChEBI" id="CHEBI:29105"/>
        <note>catalytic</note>
    </ligand>
</feature>
<feature type="binding site" evidence="8">
    <location>
        <position position="81"/>
    </location>
    <ligand>
        <name>Zn(2+)</name>
        <dbReference type="ChEBI" id="CHEBI:29105"/>
        <note>catalytic</note>
    </ligand>
</feature>
<keyword evidence="4 8" id="KW-0479">Metal-binding</keyword>
<evidence type="ECO:0000256" key="6">
    <source>
        <dbReference type="ARBA" id="ARBA00022833"/>
    </source>
</evidence>
<gene>
    <name evidence="8 10" type="primary">tadA</name>
    <name evidence="10" type="ORF">ACFQ27_09800</name>
</gene>
<evidence type="ECO:0000256" key="1">
    <source>
        <dbReference type="ARBA" id="ARBA00010669"/>
    </source>
</evidence>
<dbReference type="PROSITE" id="PS51747">
    <property type="entry name" value="CYT_DCMP_DEAMINASES_2"/>
    <property type="match status" value="1"/>
</dbReference>
<sequence>MRIALEAAQDAAARGETPVGAVVVDPATGEVVAVGANQPIGSHDPTAHAEIVAMRAAAEKLGNYRLTGLTLVVTLEPCAMCAGAISHARIGRVVFGAEDAKGGAVVHGPKFFTQPTCHWRPEVIGGVLAEESAELLRGFFRARRKPSTAAHPREGGDPS</sequence>
<evidence type="ECO:0000256" key="2">
    <source>
        <dbReference type="ARBA" id="ARBA00011738"/>
    </source>
</evidence>
<keyword evidence="11" id="KW-1185">Reference proteome</keyword>
<dbReference type="Pfam" id="PF00383">
    <property type="entry name" value="dCMP_cyt_deam_1"/>
    <property type="match status" value="1"/>
</dbReference>
<accession>A0ABW3T4B6</accession>
<dbReference type="CDD" id="cd01285">
    <property type="entry name" value="nucleoside_deaminase"/>
    <property type="match status" value="1"/>
</dbReference>
<dbReference type="RefSeq" id="WP_377353463.1">
    <property type="nucleotide sequence ID" value="NZ_JBHTLQ010000018.1"/>
</dbReference>
<dbReference type="NCBIfam" id="NF008113">
    <property type="entry name" value="PRK10860.1"/>
    <property type="match status" value="1"/>
</dbReference>
<evidence type="ECO:0000259" key="9">
    <source>
        <dbReference type="PROSITE" id="PS51747"/>
    </source>
</evidence>
<evidence type="ECO:0000256" key="4">
    <source>
        <dbReference type="ARBA" id="ARBA00022723"/>
    </source>
</evidence>
<dbReference type="HAMAP" id="MF_00972">
    <property type="entry name" value="tRNA_aden_deaminase"/>
    <property type="match status" value="1"/>
</dbReference>
<dbReference type="InterPro" id="IPR002125">
    <property type="entry name" value="CMP_dCMP_dom"/>
</dbReference>
<evidence type="ECO:0000256" key="5">
    <source>
        <dbReference type="ARBA" id="ARBA00022801"/>
    </source>
</evidence>